<gene>
    <name evidence="2" type="ORF">ABS311_19220</name>
</gene>
<sequence length="227" mass="26197">MYSFTDQQITGLDDALLVELYPNHFVHHASCEAVKGLQNNAIKAGFDIRLASSFRSFARQKSIWNEKCNGRRPVYDRNNTVLDIKVLSPFELADHICFFSAIPGSSRHHWGCDFDVYDLNGFKNNDKPQLIKNEYTLNGPNYPMFQWLQAHAQPLGFAFPYLHVDGKCGVAYEPWHISHVKVSQSAQKLLTPDTLIRCWQNNPFLLSDVILNNFDYFYATYIEPYHV</sequence>
<dbReference type="Pfam" id="PF02557">
    <property type="entry name" value="VanY"/>
    <property type="match status" value="1"/>
</dbReference>
<dbReference type="Gene3D" id="3.30.1380.10">
    <property type="match status" value="1"/>
</dbReference>
<dbReference type="InterPro" id="IPR009045">
    <property type="entry name" value="Zn_M74/Hedgehog-like"/>
</dbReference>
<dbReference type="SUPFAM" id="SSF55166">
    <property type="entry name" value="Hedgehog/DD-peptidase"/>
    <property type="match status" value="1"/>
</dbReference>
<dbReference type="EMBL" id="JBELOE010000280">
    <property type="protein sequence ID" value="MER2494011.1"/>
    <property type="molecule type" value="Genomic_DNA"/>
</dbReference>
<dbReference type="InterPro" id="IPR003709">
    <property type="entry name" value="VanY-like_core_dom"/>
</dbReference>
<dbReference type="RefSeq" id="WP_143872442.1">
    <property type="nucleotide sequence ID" value="NZ_CP041660.1"/>
</dbReference>
<proteinExistence type="predicted"/>
<dbReference type="PANTHER" id="PTHR34385">
    <property type="entry name" value="D-ALANYL-D-ALANINE CARBOXYPEPTIDASE"/>
    <property type="match status" value="1"/>
</dbReference>
<name>A0ABV1RM52_9ALTE</name>
<evidence type="ECO:0000259" key="1">
    <source>
        <dbReference type="Pfam" id="PF02557"/>
    </source>
</evidence>
<dbReference type="InterPro" id="IPR052179">
    <property type="entry name" value="DD-CPase-like"/>
</dbReference>
<evidence type="ECO:0000313" key="2">
    <source>
        <dbReference type="EMBL" id="MER2494011.1"/>
    </source>
</evidence>
<comment type="caution">
    <text evidence="2">The sequence shown here is derived from an EMBL/GenBank/DDBJ whole genome shotgun (WGS) entry which is preliminary data.</text>
</comment>
<dbReference type="Proteomes" id="UP001467690">
    <property type="component" value="Unassembled WGS sequence"/>
</dbReference>
<dbReference type="CDD" id="cd14847">
    <property type="entry name" value="DD-carboxypeptidase_like"/>
    <property type="match status" value="1"/>
</dbReference>
<keyword evidence="3" id="KW-1185">Reference proteome</keyword>
<accession>A0ABV1RM52</accession>
<dbReference type="PANTHER" id="PTHR34385:SF1">
    <property type="entry name" value="PEPTIDOGLYCAN L-ALANYL-D-GLUTAMATE ENDOPEPTIDASE CWLK"/>
    <property type="match status" value="1"/>
</dbReference>
<evidence type="ECO:0000313" key="3">
    <source>
        <dbReference type="Proteomes" id="UP001467690"/>
    </source>
</evidence>
<protein>
    <submittedName>
        <fullName evidence="2">M15 family metallopeptidase</fullName>
    </submittedName>
</protein>
<feature type="domain" description="D-alanyl-D-alanine carboxypeptidase-like core" evidence="1">
    <location>
        <begin position="24"/>
        <end position="180"/>
    </location>
</feature>
<reference evidence="2 3" key="1">
    <citation type="submission" date="2024-06" db="EMBL/GenBank/DDBJ databases">
        <authorList>
            <person name="Chen R.Y."/>
        </authorList>
    </citation>
    <scope>NUCLEOTIDE SEQUENCE [LARGE SCALE GENOMIC DNA]</scope>
    <source>
        <strain evidence="2 3">D2</strain>
    </source>
</reference>
<organism evidence="2 3">
    <name type="scientific">Catenovulum sediminis</name>
    <dbReference type="NCBI Taxonomy" id="1740262"/>
    <lineage>
        <taxon>Bacteria</taxon>
        <taxon>Pseudomonadati</taxon>
        <taxon>Pseudomonadota</taxon>
        <taxon>Gammaproteobacteria</taxon>
        <taxon>Alteromonadales</taxon>
        <taxon>Alteromonadaceae</taxon>
        <taxon>Catenovulum</taxon>
    </lineage>
</organism>